<reference evidence="2 3" key="1">
    <citation type="submission" date="2015-03" db="EMBL/GenBank/DDBJ databases">
        <title>Genomics and transcriptomics of the oil-accumulating basidiomycete yeast T. oleaginosus allow insights into substrate utilization and the diverse evolutionary trajectories of mating systems in fungi.</title>
        <authorList>
            <consortium name="DOE Joint Genome Institute"/>
            <person name="Kourist R."/>
            <person name="Kracht O."/>
            <person name="Bracharz F."/>
            <person name="Lipzen A."/>
            <person name="Nolan M."/>
            <person name="Ohm R."/>
            <person name="Grigoriev I."/>
            <person name="Sun S."/>
            <person name="Heitman J."/>
            <person name="Bruck T."/>
            <person name="Nowrousian M."/>
        </authorList>
    </citation>
    <scope>NUCLEOTIDE SEQUENCE [LARGE SCALE GENOMIC DNA]</scope>
    <source>
        <strain evidence="2 3">IBC0246</strain>
    </source>
</reference>
<feature type="compositionally biased region" description="Basic residues" evidence="1">
    <location>
        <begin position="25"/>
        <end position="35"/>
    </location>
</feature>
<keyword evidence="3" id="KW-1185">Reference proteome</keyword>
<dbReference type="Proteomes" id="UP000053611">
    <property type="component" value="Unassembled WGS sequence"/>
</dbReference>
<name>A0A0J0XVX9_9TREE</name>
<feature type="region of interest" description="Disordered" evidence="1">
    <location>
        <begin position="1"/>
        <end position="47"/>
    </location>
</feature>
<proteinExistence type="predicted"/>
<evidence type="ECO:0000313" key="3">
    <source>
        <dbReference type="Proteomes" id="UP000053611"/>
    </source>
</evidence>
<sequence length="102" mass="11209">MERAREGSKSAVGVGERPTMCRGRSLQRARGHVLPRRAQSPTRLPRESPIDAISRVLADRCCLRSAQWRALRGCRVWAPALAGAVHMTAAAHAPPRSRRCTS</sequence>
<dbReference type="EMBL" id="KQ087182">
    <property type="protein sequence ID" value="KLT45193.1"/>
    <property type="molecule type" value="Genomic_DNA"/>
</dbReference>
<protein>
    <submittedName>
        <fullName evidence="2">Uncharacterized protein</fullName>
    </submittedName>
</protein>
<gene>
    <name evidence="2" type="ORF">CC85DRAFT_269565</name>
</gene>
<evidence type="ECO:0000313" key="2">
    <source>
        <dbReference type="EMBL" id="KLT45193.1"/>
    </source>
</evidence>
<accession>A0A0J0XVX9</accession>
<organism evidence="2 3">
    <name type="scientific">Cutaneotrichosporon oleaginosum</name>
    <dbReference type="NCBI Taxonomy" id="879819"/>
    <lineage>
        <taxon>Eukaryota</taxon>
        <taxon>Fungi</taxon>
        <taxon>Dikarya</taxon>
        <taxon>Basidiomycota</taxon>
        <taxon>Agaricomycotina</taxon>
        <taxon>Tremellomycetes</taxon>
        <taxon>Trichosporonales</taxon>
        <taxon>Trichosporonaceae</taxon>
        <taxon>Cutaneotrichosporon</taxon>
    </lineage>
</organism>
<dbReference type="AlphaFoldDB" id="A0A0J0XVX9"/>
<evidence type="ECO:0000256" key="1">
    <source>
        <dbReference type="SAM" id="MobiDB-lite"/>
    </source>
</evidence>